<evidence type="ECO:0000313" key="2">
    <source>
        <dbReference type="Proteomes" id="UP000799750"/>
    </source>
</evidence>
<dbReference type="OrthoDB" id="72726at2759"/>
<proteinExistence type="predicted"/>
<dbReference type="EMBL" id="MU004193">
    <property type="protein sequence ID" value="KAF2492591.1"/>
    <property type="molecule type" value="Genomic_DNA"/>
</dbReference>
<gene>
    <name evidence="1" type="ORF">BU16DRAFT_85987</name>
</gene>
<reference evidence="1" key="1">
    <citation type="journal article" date="2020" name="Stud. Mycol.">
        <title>101 Dothideomycetes genomes: a test case for predicting lifestyles and emergence of pathogens.</title>
        <authorList>
            <person name="Haridas S."/>
            <person name="Albert R."/>
            <person name="Binder M."/>
            <person name="Bloem J."/>
            <person name="Labutti K."/>
            <person name="Salamov A."/>
            <person name="Andreopoulos B."/>
            <person name="Baker S."/>
            <person name="Barry K."/>
            <person name="Bills G."/>
            <person name="Bluhm B."/>
            <person name="Cannon C."/>
            <person name="Castanera R."/>
            <person name="Culley D."/>
            <person name="Daum C."/>
            <person name="Ezra D."/>
            <person name="Gonzalez J."/>
            <person name="Henrissat B."/>
            <person name="Kuo A."/>
            <person name="Liang C."/>
            <person name="Lipzen A."/>
            <person name="Lutzoni F."/>
            <person name="Magnuson J."/>
            <person name="Mondo S."/>
            <person name="Nolan M."/>
            <person name="Ohm R."/>
            <person name="Pangilinan J."/>
            <person name="Park H.-J."/>
            <person name="Ramirez L."/>
            <person name="Alfaro M."/>
            <person name="Sun H."/>
            <person name="Tritt A."/>
            <person name="Yoshinaga Y."/>
            <person name="Zwiers L.-H."/>
            <person name="Turgeon B."/>
            <person name="Goodwin S."/>
            <person name="Spatafora J."/>
            <person name="Crous P."/>
            <person name="Grigoriev I."/>
        </authorList>
    </citation>
    <scope>NUCLEOTIDE SEQUENCE</scope>
    <source>
        <strain evidence="1">CBS 269.34</strain>
    </source>
</reference>
<protein>
    <submittedName>
        <fullName evidence="1">Uncharacterized protein</fullName>
    </submittedName>
</protein>
<keyword evidence="2" id="KW-1185">Reference proteome</keyword>
<name>A0A6A6QJZ4_9PEZI</name>
<sequence length="233" mass="27005">MIYGYVNGLQYDTPVEIWGWDLSMAKLLPPICLVNKQLWVEASTFFIEKNVLDVCTDARDMSGWLHSFPDNEGYAAVRKLKLSSELSYEEYSGSYGVEYEPDNLELVARCPNIRNIKLKYRLRNFGWSSEKREKLEDSELDRIWSDLRLSVLFDCKNLEQVKLRYIITSIEHNDGGSYAEDLAERRRGPTPEAVDVMEGIKNLLERGFTERGMNVSVENTSHNILLDLWEEFG</sequence>
<dbReference type="AlphaFoldDB" id="A0A6A6QJZ4"/>
<dbReference type="Proteomes" id="UP000799750">
    <property type="component" value="Unassembled WGS sequence"/>
</dbReference>
<accession>A0A6A6QJZ4</accession>
<organism evidence="1 2">
    <name type="scientific">Lophium mytilinum</name>
    <dbReference type="NCBI Taxonomy" id="390894"/>
    <lineage>
        <taxon>Eukaryota</taxon>
        <taxon>Fungi</taxon>
        <taxon>Dikarya</taxon>
        <taxon>Ascomycota</taxon>
        <taxon>Pezizomycotina</taxon>
        <taxon>Dothideomycetes</taxon>
        <taxon>Pleosporomycetidae</taxon>
        <taxon>Mytilinidiales</taxon>
        <taxon>Mytilinidiaceae</taxon>
        <taxon>Lophium</taxon>
    </lineage>
</organism>
<evidence type="ECO:0000313" key="1">
    <source>
        <dbReference type="EMBL" id="KAF2492591.1"/>
    </source>
</evidence>